<dbReference type="SUPFAM" id="SSF53756">
    <property type="entry name" value="UDP-Glycosyltransferase/glycogen phosphorylase"/>
    <property type="match status" value="1"/>
</dbReference>
<dbReference type="PATRIC" id="fig|1423745.4.peg.405"/>
<dbReference type="AlphaFoldDB" id="A0A0R2CW08"/>
<organism evidence="4 5">
    <name type="scientific">Fructilactobacillus florum DSM 22689 = JCM 16035</name>
    <dbReference type="NCBI Taxonomy" id="1423745"/>
    <lineage>
        <taxon>Bacteria</taxon>
        <taxon>Bacillati</taxon>
        <taxon>Bacillota</taxon>
        <taxon>Bacilli</taxon>
        <taxon>Lactobacillales</taxon>
        <taxon>Lactobacillaceae</taxon>
        <taxon>Fructilactobacillus</taxon>
    </lineage>
</organism>
<evidence type="ECO:0000313" key="4">
    <source>
        <dbReference type="EMBL" id="KRM92249.1"/>
    </source>
</evidence>
<evidence type="ECO:0000256" key="1">
    <source>
        <dbReference type="ARBA" id="ARBA00022676"/>
    </source>
</evidence>
<keyword evidence="2 4" id="KW-0808">Transferase</keyword>
<protein>
    <submittedName>
        <fullName evidence="4">Glycosyltransferase</fullName>
    </submittedName>
</protein>
<feature type="domain" description="Glycosyl transferase family 1" evidence="3">
    <location>
        <begin position="298"/>
        <end position="432"/>
    </location>
</feature>
<dbReference type="Pfam" id="PF00534">
    <property type="entry name" value="Glycos_transf_1"/>
    <property type="match status" value="1"/>
</dbReference>
<sequence>MNFFINQAMGLGNSGVEHAEFYRAQRFQQAQLPYRFVFLNLIPELHQAIDRWHLNDHMVLNLWEYLVLGDNYLQTGLLQRQAPRLPETVVDLTQTNRKTEEVTSAGIRIVQHYYKGPDKHHPANQVLQVRTARVELYNELTQQRKVMYEVVDDQHRGHNVINIHLFSEHGQHLFFANLDGLHEYFFDQLRQVYPGINNFLIDRGEFADDILMRQQRTDTKIIYIIHADHLADRDDPSRPLWNDHYEYLLDHLSAVDAVVTATELQRQDLLLDFPKATNKIVAIPVGGIRDQPEVVAQPAQGKVKKLVTASRLAAEKHLEIAVKAVVAMHQAGYQLQFDIYGQGEQKEPIEKLIKTCRAEDYIQLRGLSDDLEHVYPRYDAFISASFSEGFGLTYIEALNAGLPVITFDARFGAQELIKDGQNGFLATLKREDEDYNVNQLKLALQRYWQADPVKLSHQTRASVRQYQDQNIAQKWRKLLDGLSTSK</sequence>
<dbReference type="PANTHER" id="PTHR12526">
    <property type="entry name" value="GLYCOSYLTRANSFERASE"/>
    <property type="match status" value="1"/>
</dbReference>
<dbReference type="Proteomes" id="UP000051586">
    <property type="component" value="Unassembled WGS sequence"/>
</dbReference>
<reference evidence="4 5" key="1">
    <citation type="journal article" date="2015" name="Genome Announc.">
        <title>Expanding the biotechnology potential of lactobacilli through comparative genomics of 213 strains and associated genera.</title>
        <authorList>
            <person name="Sun Z."/>
            <person name="Harris H.M."/>
            <person name="McCann A."/>
            <person name="Guo C."/>
            <person name="Argimon S."/>
            <person name="Zhang W."/>
            <person name="Yang X."/>
            <person name="Jeffery I.B."/>
            <person name="Cooney J.C."/>
            <person name="Kagawa T.F."/>
            <person name="Liu W."/>
            <person name="Song Y."/>
            <person name="Salvetti E."/>
            <person name="Wrobel A."/>
            <person name="Rasinkangas P."/>
            <person name="Parkhill J."/>
            <person name="Rea M.C."/>
            <person name="O'Sullivan O."/>
            <person name="Ritari J."/>
            <person name="Douillard F.P."/>
            <person name="Paul Ross R."/>
            <person name="Yang R."/>
            <person name="Briner A.E."/>
            <person name="Felis G.E."/>
            <person name="de Vos W.M."/>
            <person name="Barrangou R."/>
            <person name="Klaenhammer T.R."/>
            <person name="Caufield P.W."/>
            <person name="Cui Y."/>
            <person name="Zhang H."/>
            <person name="O'Toole P.W."/>
        </authorList>
    </citation>
    <scope>NUCLEOTIDE SEQUENCE [LARGE SCALE GENOMIC DNA]</scope>
    <source>
        <strain evidence="4 5">DSM 22689</strain>
    </source>
</reference>
<dbReference type="GO" id="GO:0016757">
    <property type="term" value="F:glycosyltransferase activity"/>
    <property type="evidence" value="ECO:0007669"/>
    <property type="project" value="UniProtKB-KW"/>
</dbReference>
<dbReference type="Gene3D" id="3.40.50.2000">
    <property type="entry name" value="Glycogen Phosphorylase B"/>
    <property type="match status" value="2"/>
</dbReference>
<comment type="caution">
    <text evidence="4">The sequence shown here is derived from an EMBL/GenBank/DDBJ whole genome shotgun (WGS) entry which is preliminary data.</text>
</comment>
<dbReference type="EMBL" id="AYZI01000002">
    <property type="protein sequence ID" value="KRM92249.1"/>
    <property type="molecule type" value="Genomic_DNA"/>
</dbReference>
<evidence type="ECO:0000259" key="3">
    <source>
        <dbReference type="Pfam" id="PF00534"/>
    </source>
</evidence>
<keyword evidence="1" id="KW-0328">Glycosyltransferase</keyword>
<evidence type="ECO:0000313" key="5">
    <source>
        <dbReference type="Proteomes" id="UP000051586"/>
    </source>
</evidence>
<accession>A0A0R2CW08</accession>
<name>A0A0R2CW08_9LACO</name>
<dbReference type="RefSeq" id="WP_054690463.1">
    <property type="nucleotide sequence ID" value="NZ_AYZI01000002.1"/>
</dbReference>
<proteinExistence type="predicted"/>
<dbReference type="PANTHER" id="PTHR12526:SF629">
    <property type="entry name" value="TEICHURONIC ACID BIOSYNTHESIS GLYCOSYLTRANSFERASE TUAH-RELATED"/>
    <property type="match status" value="1"/>
</dbReference>
<evidence type="ECO:0000256" key="2">
    <source>
        <dbReference type="ARBA" id="ARBA00022679"/>
    </source>
</evidence>
<gene>
    <name evidence="4" type="ORF">FC87_GL000376</name>
</gene>
<dbReference type="InterPro" id="IPR001296">
    <property type="entry name" value="Glyco_trans_1"/>
</dbReference>
<dbReference type="STRING" id="1423745.GCA_001311215_01090"/>